<gene>
    <name evidence="1" type="ORF">DPEC_G00152050</name>
</gene>
<sequence length="840" mass="96370">MEDKPSSSDINLDEILSTLQKVPDTVELVLRKVESAQQNRAEQESCDMLRFTLSRVNSALSDLCLASTVDIDKVQLFRSRGQQSAAIETLLQSNLERETNLSEVLQSLQNMSQGLTELELDKDILDAEDMAEEWIGVKHQSIQKFMLDIEASIARLHELYGVNKTQKMEAAVQKMGLWRWWREPEVDAKTILEIEKLHPPTLSRILQEPKLATKSTRRLSFMVGDIARSISCNRAMRLAFRFIQMGLYTLNNAFQEQTLRANNVQAQLNDDDCCAKAELEASKRRIEQLEAEKAQLKEQIAAQQLKIYTLQYTVRSGSAEQTVEQVTKSPLPQSLAMTEVPPALFKYTRLPPITTNEQKSKIVTVPFEDQPGRAGFWDCTTKSPGDILKEIQSNVLRQDQDFENVGICVPDLLDSSRVSTSSSDRFVEKPIRRSQRSVLKHQLTKTAGLKEDLERYRREMMDDRIVETMMAGETYIVNMESQVTNLKLLRQAAVNGQISSELHGMAKDLVTSIQDMEGMRLACLVEKFRAFNSLKQVSKTLKTRLRAARELKDGREIRKMYFFLTRLDGYQKRVLEGWTAKQAELDRNRKTCLAQMLYLFNEMRKDCKVYLFAPVPRPGTPTPILTYEPCKMNRPRISVRRCHRLPLIAQAPPLVKAREETQLPALVTKSSGEMKLIRVQKQTVWDKSNIMNSTLVAKKMDIIQSRAAPLRSKQMRMKAAQMVLELEVMCGNDVWKQHYNTWYHTSRRGNQGSDLFPLDNGMFQRRVLYLLADICEKLSQVGQNCETLSSPDSQFHLEKMNSRRELKNLEGKLADERKTNLMVLYSSPTQHRQRLISKST</sequence>
<proteinExistence type="predicted"/>
<comment type="caution">
    <text evidence="1">The sequence shown here is derived from an EMBL/GenBank/DDBJ whole genome shotgun (WGS) entry which is preliminary data.</text>
</comment>
<evidence type="ECO:0000313" key="2">
    <source>
        <dbReference type="Proteomes" id="UP001157502"/>
    </source>
</evidence>
<reference evidence="1" key="1">
    <citation type="submission" date="2021-05" db="EMBL/GenBank/DDBJ databases">
        <authorList>
            <person name="Pan Q."/>
            <person name="Jouanno E."/>
            <person name="Zahm M."/>
            <person name="Klopp C."/>
            <person name="Cabau C."/>
            <person name="Louis A."/>
            <person name="Berthelot C."/>
            <person name="Parey E."/>
            <person name="Roest Crollius H."/>
            <person name="Montfort J."/>
            <person name="Robinson-Rechavi M."/>
            <person name="Bouchez O."/>
            <person name="Lampietro C."/>
            <person name="Lopez Roques C."/>
            <person name="Donnadieu C."/>
            <person name="Postlethwait J."/>
            <person name="Bobe J."/>
            <person name="Dillon D."/>
            <person name="Chandos A."/>
            <person name="von Hippel F."/>
            <person name="Guiguen Y."/>
        </authorList>
    </citation>
    <scope>NUCLEOTIDE SEQUENCE</scope>
    <source>
        <strain evidence="1">YG-Jan2019</strain>
    </source>
</reference>
<dbReference type="Proteomes" id="UP001157502">
    <property type="component" value="Chromosome 12"/>
</dbReference>
<accession>A0ACC2GK02</accession>
<name>A0ACC2GK02_DALPE</name>
<organism evidence="1 2">
    <name type="scientific">Dallia pectoralis</name>
    <name type="common">Alaska blackfish</name>
    <dbReference type="NCBI Taxonomy" id="75939"/>
    <lineage>
        <taxon>Eukaryota</taxon>
        <taxon>Metazoa</taxon>
        <taxon>Chordata</taxon>
        <taxon>Craniata</taxon>
        <taxon>Vertebrata</taxon>
        <taxon>Euteleostomi</taxon>
        <taxon>Actinopterygii</taxon>
        <taxon>Neopterygii</taxon>
        <taxon>Teleostei</taxon>
        <taxon>Protacanthopterygii</taxon>
        <taxon>Esociformes</taxon>
        <taxon>Umbridae</taxon>
        <taxon>Dallia</taxon>
    </lineage>
</organism>
<evidence type="ECO:0000313" key="1">
    <source>
        <dbReference type="EMBL" id="KAJ8003790.1"/>
    </source>
</evidence>
<dbReference type="EMBL" id="CM055739">
    <property type="protein sequence ID" value="KAJ8003790.1"/>
    <property type="molecule type" value="Genomic_DNA"/>
</dbReference>
<keyword evidence="2" id="KW-1185">Reference proteome</keyword>
<protein>
    <submittedName>
        <fullName evidence="1">Uncharacterized protein</fullName>
    </submittedName>
</protein>